<keyword evidence="3" id="KW-1185">Reference proteome</keyword>
<protein>
    <submittedName>
        <fullName evidence="2">Short-chain dehydrogenase/reductase SDR</fullName>
    </submittedName>
</protein>
<dbReference type="OrthoDB" id="24596at2157"/>
<gene>
    <name evidence="2" type="ordered locus">TUZN_0140</name>
</gene>
<evidence type="ECO:0000313" key="3">
    <source>
        <dbReference type="Proteomes" id="UP000008138"/>
    </source>
</evidence>
<dbReference type="CDD" id="cd05233">
    <property type="entry name" value="SDR_c"/>
    <property type="match status" value="1"/>
</dbReference>
<sequence>MEVRLDGKTVLITGATHGIGEAAAKLFAELGARVVGVGLDEAKGEELKSRGIIFRRVNLAKRDEVLAFVKWFEEEIGVIHVLINNASRNSRHTVLDTELDEWDEMLELNLTAPYLLSKMAARIMISKGIRGKIINVAAIQAHFPLERSFPYVTVKGGLIAMTRSLAVDLGRYGIQAFVVSPGPIYNRAEEAPPDLDRRAATLLGRMGRMREVAYLLAFLASDYNTFITGSEIVIDGGRMISRKPDPEEITAGVL</sequence>
<dbReference type="PRINTS" id="PR00080">
    <property type="entry name" value="SDRFAMILY"/>
</dbReference>
<dbReference type="Pfam" id="PF13561">
    <property type="entry name" value="adh_short_C2"/>
    <property type="match status" value="1"/>
</dbReference>
<reference key="2">
    <citation type="submission" date="2011-03" db="EMBL/GenBank/DDBJ databases">
        <title>Complete genome sequence of the thermoacidophilic crenarchaeon Thermoproteus uzoniensis 768-20.</title>
        <authorList>
            <person name="Mardanov A.V."/>
            <person name="Gumerov V.M."/>
            <person name="Beletsky A.V."/>
            <person name="Prokofeva M.I."/>
            <person name="Bonch-Osmolovskaya E.A."/>
            <person name="Ravin N.V."/>
            <person name="Skryabin K.G."/>
        </authorList>
    </citation>
    <scope>NUCLEOTIDE SEQUENCE</scope>
    <source>
        <strain>768-20</strain>
    </source>
</reference>
<dbReference type="PRINTS" id="PR00081">
    <property type="entry name" value="GDHRDH"/>
</dbReference>
<dbReference type="HOGENOM" id="CLU_010194_1_0_2"/>
<dbReference type="PANTHER" id="PTHR42760">
    <property type="entry name" value="SHORT-CHAIN DEHYDROGENASES/REDUCTASES FAMILY MEMBER"/>
    <property type="match status" value="1"/>
</dbReference>
<dbReference type="FunFam" id="3.40.50.720:FF:000084">
    <property type="entry name" value="Short-chain dehydrogenase reductase"/>
    <property type="match status" value="1"/>
</dbReference>
<dbReference type="GO" id="GO:0016616">
    <property type="term" value="F:oxidoreductase activity, acting on the CH-OH group of donors, NAD or NADP as acceptor"/>
    <property type="evidence" value="ECO:0007669"/>
    <property type="project" value="TreeGrafter"/>
</dbReference>
<organism evidence="2 3">
    <name type="scientific">Thermoproteus uzoniensis (strain 768-20)</name>
    <dbReference type="NCBI Taxonomy" id="999630"/>
    <lineage>
        <taxon>Archaea</taxon>
        <taxon>Thermoproteota</taxon>
        <taxon>Thermoprotei</taxon>
        <taxon>Thermoproteales</taxon>
        <taxon>Thermoproteaceae</taxon>
        <taxon>Thermoproteus</taxon>
    </lineage>
</organism>
<dbReference type="eggNOG" id="arCOG01259">
    <property type="taxonomic scope" value="Archaea"/>
</dbReference>
<proteinExistence type="inferred from homology"/>
<comment type="similarity">
    <text evidence="1">Belongs to the short-chain dehydrogenases/reductases (SDR) family.</text>
</comment>
<evidence type="ECO:0000256" key="1">
    <source>
        <dbReference type="ARBA" id="ARBA00006484"/>
    </source>
</evidence>
<accession>F2L1H0</accession>
<dbReference type="RefSeq" id="WP_013678976.1">
    <property type="nucleotide sequence ID" value="NC_015315.1"/>
</dbReference>
<dbReference type="InterPro" id="IPR036291">
    <property type="entry name" value="NAD(P)-bd_dom_sf"/>
</dbReference>
<dbReference type="EMBL" id="CP002590">
    <property type="protein sequence ID" value="AEA11640.1"/>
    <property type="molecule type" value="Genomic_DNA"/>
</dbReference>
<dbReference type="GeneID" id="10359689"/>
<dbReference type="GO" id="GO:0048038">
    <property type="term" value="F:quinone binding"/>
    <property type="evidence" value="ECO:0007669"/>
    <property type="project" value="TreeGrafter"/>
</dbReference>
<dbReference type="InterPro" id="IPR002347">
    <property type="entry name" value="SDR_fam"/>
</dbReference>
<dbReference type="PANTHER" id="PTHR42760:SF122">
    <property type="entry name" value="NAD(P)-BINDING PROTEIN"/>
    <property type="match status" value="1"/>
</dbReference>
<dbReference type="AlphaFoldDB" id="F2L1H0"/>
<dbReference type="STRING" id="999630.TUZN_0140"/>
<dbReference type="Gene3D" id="3.40.50.720">
    <property type="entry name" value="NAD(P)-binding Rossmann-like Domain"/>
    <property type="match status" value="1"/>
</dbReference>
<dbReference type="KEGG" id="tuz:TUZN_0140"/>
<dbReference type="SUPFAM" id="SSF51735">
    <property type="entry name" value="NAD(P)-binding Rossmann-fold domains"/>
    <property type="match status" value="1"/>
</dbReference>
<name>F2L1H0_THEU7</name>
<dbReference type="Proteomes" id="UP000008138">
    <property type="component" value="Chromosome"/>
</dbReference>
<reference evidence="2 3" key="1">
    <citation type="journal article" date="2011" name="J. Bacteriol.">
        <title>Complete genome sequence of the thermoacidophilic crenarchaeon Thermoproteus uzoniensis 768-20.</title>
        <authorList>
            <person name="Mardanov A.V."/>
            <person name="Gumerov V.M."/>
            <person name="Beletsky A.V."/>
            <person name="Prokofeva M.I."/>
            <person name="Bonch-Osmolovskaya E.A."/>
            <person name="Ravin N.V."/>
            <person name="Skryabin K.G."/>
        </authorList>
    </citation>
    <scope>NUCLEOTIDE SEQUENCE [LARGE SCALE GENOMIC DNA]</scope>
    <source>
        <strain evidence="2 3">768-20</strain>
    </source>
</reference>
<evidence type="ECO:0000313" key="2">
    <source>
        <dbReference type="EMBL" id="AEA11640.1"/>
    </source>
</evidence>
<dbReference type="GO" id="GO:0006633">
    <property type="term" value="P:fatty acid biosynthetic process"/>
    <property type="evidence" value="ECO:0007669"/>
    <property type="project" value="TreeGrafter"/>
</dbReference>